<sequence length="494" mass="56395">MNRAIDLLLSNPIKVAKLRDTVKDKRMAEFMSEGLELERQQRHLQLLVVKEKNYPNETDEETIRHKHLSLQKSIKSWFELCLKYMGLAAKGSPLVDVITALDSIQSKMRTKGVKKQKKQKARESTTALEEWPLGLPSALSRVELEEWLGSKHVNVLIEYETSLREGAAFDVLHAVLLTSDQLQSMGYDKSKNMKGYKYNTKAQEKLQQVKLQCNSGMVDWNAHCAALILMGTIDDTQMKGLPDISKEDTTQWSVDKNQLAGASRTTDGQAYTWFRQASLQNTVKGFSGHGTKCTCNDDETINARKKKRIKKQAIKKKEKKTSDAVSLNSAEDEDNNDETATDKPSWIYELNEHGNINTADLEAWIYEGNCVQWFRCEVEMLRWQEQHEFKQADFLRVIRSFTAEKNAWMQACEMLASEEPSKIGYLAFAREHITMMDAQIEQTTTRLKEAGYAHLLDLPRGKLLSSHLSRVRAGEAAMWVPMMVHSDVEVEQLV</sequence>
<name>A0A2H3B426_9AGAR</name>
<dbReference type="AlphaFoldDB" id="A0A2H3B426"/>
<feature type="compositionally biased region" description="Basic residues" evidence="1">
    <location>
        <begin position="306"/>
        <end position="319"/>
    </location>
</feature>
<evidence type="ECO:0000256" key="1">
    <source>
        <dbReference type="SAM" id="MobiDB-lite"/>
    </source>
</evidence>
<proteinExistence type="predicted"/>
<feature type="compositionally biased region" description="Acidic residues" evidence="1">
    <location>
        <begin position="330"/>
        <end position="339"/>
    </location>
</feature>
<evidence type="ECO:0000313" key="3">
    <source>
        <dbReference type="Proteomes" id="UP000218334"/>
    </source>
</evidence>
<gene>
    <name evidence="2" type="ORF">ARMSODRAFT_1027483</name>
</gene>
<organism evidence="2 3">
    <name type="scientific">Armillaria solidipes</name>
    <dbReference type="NCBI Taxonomy" id="1076256"/>
    <lineage>
        <taxon>Eukaryota</taxon>
        <taxon>Fungi</taxon>
        <taxon>Dikarya</taxon>
        <taxon>Basidiomycota</taxon>
        <taxon>Agaricomycotina</taxon>
        <taxon>Agaricomycetes</taxon>
        <taxon>Agaricomycetidae</taxon>
        <taxon>Agaricales</taxon>
        <taxon>Marasmiineae</taxon>
        <taxon>Physalacriaceae</taxon>
        <taxon>Armillaria</taxon>
    </lineage>
</organism>
<feature type="region of interest" description="Disordered" evidence="1">
    <location>
        <begin position="306"/>
        <end position="341"/>
    </location>
</feature>
<evidence type="ECO:0000313" key="2">
    <source>
        <dbReference type="EMBL" id="PBK59357.1"/>
    </source>
</evidence>
<dbReference type="STRING" id="1076256.A0A2H3B426"/>
<reference evidence="3" key="1">
    <citation type="journal article" date="2017" name="Nat. Ecol. Evol.">
        <title>Genome expansion and lineage-specific genetic innovations in the forest pathogenic fungi Armillaria.</title>
        <authorList>
            <person name="Sipos G."/>
            <person name="Prasanna A.N."/>
            <person name="Walter M.C."/>
            <person name="O'Connor E."/>
            <person name="Balint B."/>
            <person name="Krizsan K."/>
            <person name="Kiss B."/>
            <person name="Hess J."/>
            <person name="Varga T."/>
            <person name="Slot J."/>
            <person name="Riley R."/>
            <person name="Boka B."/>
            <person name="Rigling D."/>
            <person name="Barry K."/>
            <person name="Lee J."/>
            <person name="Mihaltcheva S."/>
            <person name="LaButti K."/>
            <person name="Lipzen A."/>
            <person name="Waldron R."/>
            <person name="Moloney N.M."/>
            <person name="Sperisen C."/>
            <person name="Kredics L."/>
            <person name="Vagvoelgyi C."/>
            <person name="Patrignani A."/>
            <person name="Fitzpatrick D."/>
            <person name="Nagy I."/>
            <person name="Doyle S."/>
            <person name="Anderson J.B."/>
            <person name="Grigoriev I.V."/>
            <person name="Gueldener U."/>
            <person name="Muensterkoetter M."/>
            <person name="Nagy L.G."/>
        </authorList>
    </citation>
    <scope>NUCLEOTIDE SEQUENCE [LARGE SCALE GENOMIC DNA]</scope>
    <source>
        <strain evidence="3">28-4</strain>
    </source>
</reference>
<dbReference type="EMBL" id="KZ293506">
    <property type="protein sequence ID" value="PBK59357.1"/>
    <property type="molecule type" value="Genomic_DNA"/>
</dbReference>
<keyword evidence="3" id="KW-1185">Reference proteome</keyword>
<dbReference type="Proteomes" id="UP000218334">
    <property type="component" value="Unassembled WGS sequence"/>
</dbReference>
<accession>A0A2H3B426</accession>
<evidence type="ECO:0008006" key="4">
    <source>
        <dbReference type="Google" id="ProtNLM"/>
    </source>
</evidence>
<protein>
    <recommendedName>
        <fullName evidence="4">CxC2-like cysteine cluster KDZ transposase-associated domain-containing protein</fullName>
    </recommendedName>
</protein>